<keyword evidence="2" id="KW-0732">Signal</keyword>
<dbReference type="InterPro" id="IPR018247">
    <property type="entry name" value="EF_Hand_1_Ca_BS"/>
</dbReference>
<feature type="region of interest" description="Disordered" evidence="1">
    <location>
        <begin position="22"/>
        <end position="41"/>
    </location>
</feature>
<evidence type="ECO:0000313" key="5">
    <source>
        <dbReference type="Proteomes" id="UP000216101"/>
    </source>
</evidence>
<dbReference type="AlphaFoldDB" id="A0A266QA03"/>
<comment type="caution">
    <text evidence="4">The sequence shown here is derived from an EMBL/GenBank/DDBJ whole genome shotgun (WGS) entry which is preliminary data.</text>
</comment>
<dbReference type="InterPro" id="IPR011992">
    <property type="entry name" value="EF-hand-dom_pair"/>
</dbReference>
<dbReference type="Gene3D" id="1.10.238.10">
    <property type="entry name" value="EF-hand"/>
    <property type="match status" value="1"/>
</dbReference>
<dbReference type="PROSITE" id="PS50222">
    <property type="entry name" value="EF_HAND_2"/>
    <property type="match status" value="1"/>
</dbReference>
<dbReference type="GO" id="GO:0005509">
    <property type="term" value="F:calcium ion binding"/>
    <property type="evidence" value="ECO:0007669"/>
    <property type="project" value="InterPro"/>
</dbReference>
<dbReference type="PROSITE" id="PS51257">
    <property type="entry name" value="PROKAR_LIPOPROTEIN"/>
    <property type="match status" value="1"/>
</dbReference>
<evidence type="ECO:0000313" key="4">
    <source>
        <dbReference type="EMBL" id="OZY86682.1"/>
    </source>
</evidence>
<sequence>MYKKYSLLLVTLLVFTGCQSAPKPEPQVAQHQRDHGASAGHRQAFIKDYDRNGDGVVSREEFDQARAAHLRAMDSNQDQRVDETEYVQEFVARMTEEQKEHKTKQLKQAHVRFGVLDRDKNGDLTVQEFALSGARIFAGWDLNQDGVVDAQDPLPTP</sequence>
<protein>
    <recommendedName>
        <fullName evidence="3">EF-hand domain-containing protein</fullName>
    </recommendedName>
</protein>
<name>A0A266QA03_9GAMM</name>
<dbReference type="Pfam" id="PF13202">
    <property type="entry name" value="EF-hand_5"/>
    <property type="match status" value="1"/>
</dbReference>
<accession>A0A266QA03</accession>
<feature type="chain" id="PRO_5012876481" description="EF-hand domain-containing protein" evidence="2">
    <location>
        <begin position="21"/>
        <end position="157"/>
    </location>
</feature>
<dbReference type="Proteomes" id="UP000216101">
    <property type="component" value="Unassembled WGS sequence"/>
</dbReference>
<evidence type="ECO:0000256" key="1">
    <source>
        <dbReference type="SAM" id="MobiDB-lite"/>
    </source>
</evidence>
<evidence type="ECO:0000259" key="3">
    <source>
        <dbReference type="PROSITE" id="PS50222"/>
    </source>
</evidence>
<dbReference type="RefSeq" id="WP_094984298.1">
    <property type="nucleotide sequence ID" value="NZ_NHNI01000001.1"/>
</dbReference>
<reference evidence="5" key="1">
    <citation type="submission" date="2017-05" db="EMBL/GenBank/DDBJ databases">
        <authorList>
            <person name="Barney B.M."/>
        </authorList>
    </citation>
    <scope>NUCLEOTIDE SEQUENCE [LARGE SCALE GENOMIC DNA]</scope>
    <source>
        <strain evidence="5">PSBB022</strain>
    </source>
</reference>
<dbReference type="EMBL" id="NHNI01000001">
    <property type="protein sequence ID" value="OZY86682.1"/>
    <property type="molecule type" value="Genomic_DNA"/>
</dbReference>
<feature type="domain" description="EF-hand" evidence="3">
    <location>
        <begin position="37"/>
        <end position="72"/>
    </location>
</feature>
<feature type="signal peptide" evidence="2">
    <location>
        <begin position="1"/>
        <end position="20"/>
    </location>
</feature>
<keyword evidence="5" id="KW-1185">Reference proteome</keyword>
<dbReference type="InterPro" id="IPR002048">
    <property type="entry name" value="EF_hand_dom"/>
</dbReference>
<proteinExistence type="predicted"/>
<gene>
    <name evidence="4" type="ORF">CBP51_06610</name>
</gene>
<dbReference type="SUPFAM" id="SSF47473">
    <property type="entry name" value="EF-hand"/>
    <property type="match status" value="1"/>
</dbReference>
<dbReference type="PROSITE" id="PS00018">
    <property type="entry name" value="EF_HAND_1"/>
    <property type="match status" value="3"/>
</dbReference>
<organism evidence="4 5">
    <name type="scientific">Cellvibrio mixtus</name>
    <dbReference type="NCBI Taxonomy" id="39650"/>
    <lineage>
        <taxon>Bacteria</taxon>
        <taxon>Pseudomonadati</taxon>
        <taxon>Pseudomonadota</taxon>
        <taxon>Gammaproteobacteria</taxon>
        <taxon>Cellvibrionales</taxon>
        <taxon>Cellvibrionaceae</taxon>
        <taxon>Cellvibrio</taxon>
    </lineage>
</organism>
<evidence type="ECO:0000256" key="2">
    <source>
        <dbReference type="SAM" id="SignalP"/>
    </source>
</evidence>